<dbReference type="Pfam" id="PF24845">
    <property type="entry name" value="DUF7721"/>
    <property type="match status" value="1"/>
</dbReference>
<feature type="compositionally biased region" description="Gly residues" evidence="1">
    <location>
        <begin position="43"/>
        <end position="53"/>
    </location>
</feature>
<feature type="compositionally biased region" description="Polar residues" evidence="1">
    <location>
        <begin position="109"/>
        <end position="123"/>
    </location>
</feature>
<dbReference type="PANTHER" id="PTHR39477:SF1">
    <property type="entry name" value="BETA-FLANKING PROTEIN"/>
    <property type="match status" value="1"/>
</dbReference>
<feature type="domain" description="DUF7721" evidence="2">
    <location>
        <begin position="96"/>
        <end position="175"/>
    </location>
</feature>
<evidence type="ECO:0000256" key="1">
    <source>
        <dbReference type="SAM" id="MobiDB-lite"/>
    </source>
</evidence>
<gene>
    <name evidence="3" type="ORF">BDV98DRAFT_600186</name>
</gene>
<evidence type="ECO:0000259" key="2">
    <source>
        <dbReference type="Pfam" id="PF24845"/>
    </source>
</evidence>
<sequence>MDKFLKMAKDKLEEHTSGDNNNNNNNGNNNNNNQNYGSNPGYGNEGYGSGQGGSNQNYDNNQNQGGSNQGYYGASGGAQYNAPHSQSRPDSPNDFDRDGAVRKAAENGSGDTSLFSQALSFLQDNKGDREKPIDEDEATRAHQKAYGEGKPSELNANSLGSAAALQILKQFTGGGSSSGSSGSGEKSKTDLISLAMAEATKLFDKSGGAASGNKQDAVNGAAMTVMKLLVQSKFSGGGSTGGSNSGGLGQLTSLVRSFSILGGFSTLT</sequence>
<keyword evidence="4" id="KW-1185">Reference proteome</keyword>
<dbReference type="OrthoDB" id="2290255at2759"/>
<organism evidence="3 4">
    <name type="scientific">Pterulicium gracile</name>
    <dbReference type="NCBI Taxonomy" id="1884261"/>
    <lineage>
        <taxon>Eukaryota</taxon>
        <taxon>Fungi</taxon>
        <taxon>Dikarya</taxon>
        <taxon>Basidiomycota</taxon>
        <taxon>Agaricomycotina</taxon>
        <taxon>Agaricomycetes</taxon>
        <taxon>Agaricomycetidae</taxon>
        <taxon>Agaricales</taxon>
        <taxon>Pleurotineae</taxon>
        <taxon>Pterulaceae</taxon>
        <taxon>Pterulicium</taxon>
    </lineage>
</organism>
<dbReference type="STRING" id="1884261.A0A5C3R0I9"/>
<feature type="compositionally biased region" description="Basic and acidic residues" evidence="1">
    <location>
        <begin position="1"/>
        <end position="17"/>
    </location>
</feature>
<feature type="compositionally biased region" description="Low complexity" evidence="1">
    <location>
        <begin position="54"/>
        <end position="82"/>
    </location>
</feature>
<feature type="compositionally biased region" description="Basic and acidic residues" evidence="1">
    <location>
        <begin position="94"/>
        <end position="105"/>
    </location>
</feature>
<dbReference type="AlphaFoldDB" id="A0A5C3R0I9"/>
<dbReference type="EMBL" id="ML178815">
    <property type="protein sequence ID" value="TFL06089.1"/>
    <property type="molecule type" value="Genomic_DNA"/>
</dbReference>
<dbReference type="InterPro" id="IPR056138">
    <property type="entry name" value="DUF7721"/>
</dbReference>
<accession>A0A5C3R0I9</accession>
<proteinExistence type="predicted"/>
<evidence type="ECO:0000313" key="4">
    <source>
        <dbReference type="Proteomes" id="UP000305067"/>
    </source>
</evidence>
<feature type="compositionally biased region" description="Low complexity" evidence="1">
    <location>
        <begin position="20"/>
        <end position="42"/>
    </location>
</feature>
<evidence type="ECO:0000313" key="3">
    <source>
        <dbReference type="EMBL" id="TFL06089.1"/>
    </source>
</evidence>
<name>A0A5C3R0I9_9AGAR</name>
<dbReference type="Proteomes" id="UP000305067">
    <property type="component" value="Unassembled WGS sequence"/>
</dbReference>
<feature type="region of interest" description="Disordered" evidence="1">
    <location>
        <begin position="1"/>
        <end position="154"/>
    </location>
</feature>
<protein>
    <recommendedName>
        <fullName evidence="2">DUF7721 domain-containing protein</fullName>
    </recommendedName>
</protein>
<reference evidence="3 4" key="1">
    <citation type="journal article" date="2019" name="Nat. Ecol. Evol.">
        <title>Megaphylogeny resolves global patterns of mushroom evolution.</title>
        <authorList>
            <person name="Varga T."/>
            <person name="Krizsan K."/>
            <person name="Foldi C."/>
            <person name="Dima B."/>
            <person name="Sanchez-Garcia M."/>
            <person name="Sanchez-Ramirez S."/>
            <person name="Szollosi G.J."/>
            <person name="Szarkandi J.G."/>
            <person name="Papp V."/>
            <person name="Albert L."/>
            <person name="Andreopoulos W."/>
            <person name="Angelini C."/>
            <person name="Antonin V."/>
            <person name="Barry K.W."/>
            <person name="Bougher N.L."/>
            <person name="Buchanan P."/>
            <person name="Buyck B."/>
            <person name="Bense V."/>
            <person name="Catcheside P."/>
            <person name="Chovatia M."/>
            <person name="Cooper J."/>
            <person name="Damon W."/>
            <person name="Desjardin D."/>
            <person name="Finy P."/>
            <person name="Geml J."/>
            <person name="Haridas S."/>
            <person name="Hughes K."/>
            <person name="Justo A."/>
            <person name="Karasinski D."/>
            <person name="Kautmanova I."/>
            <person name="Kiss B."/>
            <person name="Kocsube S."/>
            <person name="Kotiranta H."/>
            <person name="LaButti K.M."/>
            <person name="Lechner B.E."/>
            <person name="Liimatainen K."/>
            <person name="Lipzen A."/>
            <person name="Lukacs Z."/>
            <person name="Mihaltcheva S."/>
            <person name="Morgado L.N."/>
            <person name="Niskanen T."/>
            <person name="Noordeloos M.E."/>
            <person name="Ohm R.A."/>
            <person name="Ortiz-Santana B."/>
            <person name="Ovrebo C."/>
            <person name="Racz N."/>
            <person name="Riley R."/>
            <person name="Savchenko A."/>
            <person name="Shiryaev A."/>
            <person name="Soop K."/>
            <person name="Spirin V."/>
            <person name="Szebenyi C."/>
            <person name="Tomsovsky M."/>
            <person name="Tulloss R.E."/>
            <person name="Uehling J."/>
            <person name="Grigoriev I.V."/>
            <person name="Vagvolgyi C."/>
            <person name="Papp T."/>
            <person name="Martin F.M."/>
            <person name="Miettinen O."/>
            <person name="Hibbett D.S."/>
            <person name="Nagy L.G."/>
        </authorList>
    </citation>
    <scope>NUCLEOTIDE SEQUENCE [LARGE SCALE GENOMIC DNA]</scope>
    <source>
        <strain evidence="3 4">CBS 309.79</strain>
    </source>
</reference>
<dbReference type="PANTHER" id="PTHR39477">
    <property type="entry name" value="CHROMOSOME 8, WHOLE GENOME SHOTGUN SEQUENCE"/>
    <property type="match status" value="1"/>
</dbReference>